<evidence type="ECO:0000313" key="2">
    <source>
        <dbReference type="EMBL" id="OGG52912.1"/>
    </source>
</evidence>
<dbReference type="AlphaFoldDB" id="A0A1F6CVL9"/>
<feature type="transmembrane region" description="Helical" evidence="1">
    <location>
        <begin position="57"/>
        <end position="75"/>
    </location>
</feature>
<comment type="caution">
    <text evidence="2">The sequence shown here is derived from an EMBL/GenBank/DDBJ whole genome shotgun (WGS) entry which is preliminary data.</text>
</comment>
<accession>A0A1F6CVL9</accession>
<proteinExistence type="predicted"/>
<dbReference type="Proteomes" id="UP000176863">
    <property type="component" value="Unassembled WGS sequence"/>
</dbReference>
<gene>
    <name evidence="2" type="ORF">A2851_04460</name>
</gene>
<keyword evidence="1" id="KW-0812">Transmembrane</keyword>
<keyword evidence="1" id="KW-1133">Transmembrane helix</keyword>
<sequence>MLYHFRTRHKHMEVRMGRGFCLVMLVMAVCGFGAIVTTVDPQVPDMRQWTTAEWRPFIAAVCFGVIAVGNFVGLIRED</sequence>
<evidence type="ECO:0000256" key="1">
    <source>
        <dbReference type="SAM" id="Phobius"/>
    </source>
</evidence>
<keyword evidence="1" id="KW-0472">Membrane</keyword>
<evidence type="ECO:0000313" key="3">
    <source>
        <dbReference type="Proteomes" id="UP000176863"/>
    </source>
</evidence>
<name>A0A1F6CVL9_9BACT</name>
<feature type="transmembrane region" description="Helical" evidence="1">
    <location>
        <begin position="20"/>
        <end position="37"/>
    </location>
</feature>
<protein>
    <submittedName>
        <fullName evidence="2">Uncharacterized protein</fullName>
    </submittedName>
</protein>
<organism evidence="2 3">
    <name type="scientific">Candidatus Kaiserbacteria bacterium RIFCSPHIGHO2_01_FULL_53_29</name>
    <dbReference type="NCBI Taxonomy" id="1798480"/>
    <lineage>
        <taxon>Bacteria</taxon>
        <taxon>Candidatus Kaiseribacteriota</taxon>
    </lineage>
</organism>
<dbReference type="EMBL" id="MFKT01000021">
    <property type="protein sequence ID" value="OGG52912.1"/>
    <property type="molecule type" value="Genomic_DNA"/>
</dbReference>
<dbReference type="STRING" id="1798480.A2851_04460"/>
<reference evidence="2 3" key="1">
    <citation type="journal article" date="2016" name="Nat. Commun.">
        <title>Thousands of microbial genomes shed light on interconnected biogeochemical processes in an aquifer system.</title>
        <authorList>
            <person name="Anantharaman K."/>
            <person name="Brown C.T."/>
            <person name="Hug L.A."/>
            <person name="Sharon I."/>
            <person name="Castelle C.J."/>
            <person name="Probst A.J."/>
            <person name="Thomas B.C."/>
            <person name="Singh A."/>
            <person name="Wilkins M.J."/>
            <person name="Karaoz U."/>
            <person name="Brodie E.L."/>
            <person name="Williams K.H."/>
            <person name="Hubbard S.S."/>
            <person name="Banfield J.F."/>
        </authorList>
    </citation>
    <scope>NUCLEOTIDE SEQUENCE [LARGE SCALE GENOMIC DNA]</scope>
</reference>